<dbReference type="Pfam" id="PF01823">
    <property type="entry name" value="MACPF"/>
    <property type="match status" value="1"/>
</dbReference>
<sequence>MGAMMMYVLPMLLGQTYDLGKHRPGLQIFPANVSDSAVKLEQYFTESQYKLVESTSQVKDFLDISGSLSLKIKSGMIDVNGEGSYVKESSSYVNSMQILIKVHFETLTQTIPRSVEPFKDWTQYEEKYLGTHYMRSLTYGGDLIAAVKITAKNKFDMERIKGSLSVGATGSGGSFEGEIKAKLEKLQQEAQDSASMEINYYATVPIEGVSYTTDGAIGDMLEDMDYGLDDCLATRKAIGIWLAGLPPAIPAGIQNKIDTFTNKMNNLLGIFLKSIDELDTSVNASMKPITDALDAYKGSEGSMPEKYMRQFQRLQLEIYEEVPDLRPRIGGAHYNHWGRSKCEGPEAETVLSGVMSASQLGQNGGSNEFVCAPFNPENPDPSKYFSSYDPEDEDQLFDNLLVSPIMYNGELQKYKPMSFKRIACAFCRLPHRTTLIVKPGDSECPKNWTKEYIGLMMAPGRSDPKGEYVCMDLHMQPPSGNITFGTTDESHVFKVEEVSVQCGSIPCGPYKEAQPVPCVVCSI</sequence>
<evidence type="ECO:0000313" key="3">
    <source>
        <dbReference type="Proteomes" id="UP000886998"/>
    </source>
</evidence>
<gene>
    <name evidence="2" type="ORF">TNIN_253691</name>
</gene>
<comment type="caution">
    <text evidence="2">The sequence shown here is derived from an EMBL/GenBank/DDBJ whole genome shotgun (WGS) entry which is preliminary data.</text>
</comment>
<reference evidence="2" key="1">
    <citation type="submission" date="2020-08" db="EMBL/GenBank/DDBJ databases">
        <title>Multicomponent nature underlies the extraordinary mechanical properties of spider dragline silk.</title>
        <authorList>
            <person name="Kono N."/>
            <person name="Nakamura H."/>
            <person name="Mori M."/>
            <person name="Yoshida Y."/>
            <person name="Ohtoshi R."/>
            <person name="Malay A.D."/>
            <person name="Moran D.A.P."/>
            <person name="Tomita M."/>
            <person name="Numata K."/>
            <person name="Arakawa K."/>
        </authorList>
    </citation>
    <scope>NUCLEOTIDE SEQUENCE</scope>
</reference>
<dbReference type="OrthoDB" id="6086925at2759"/>
<dbReference type="InterPro" id="IPR020864">
    <property type="entry name" value="MACPF"/>
</dbReference>
<keyword evidence="3" id="KW-1185">Reference proteome</keyword>
<evidence type="ECO:0000259" key="1">
    <source>
        <dbReference type="Pfam" id="PF01823"/>
    </source>
</evidence>
<dbReference type="Proteomes" id="UP000886998">
    <property type="component" value="Unassembled WGS sequence"/>
</dbReference>
<proteinExistence type="predicted"/>
<feature type="domain" description="MACPF" evidence="1">
    <location>
        <begin position="93"/>
        <end position="198"/>
    </location>
</feature>
<dbReference type="AlphaFoldDB" id="A0A8X6MJB1"/>
<accession>A0A8X6MJB1</accession>
<name>A0A8X6MJB1_9ARAC</name>
<protein>
    <recommendedName>
        <fullName evidence="1">MACPF domain-containing protein</fullName>
    </recommendedName>
</protein>
<evidence type="ECO:0000313" key="2">
    <source>
        <dbReference type="EMBL" id="GFS63399.1"/>
    </source>
</evidence>
<dbReference type="EMBL" id="BMAV01027910">
    <property type="protein sequence ID" value="GFS63399.1"/>
    <property type="molecule type" value="Genomic_DNA"/>
</dbReference>
<organism evidence="2 3">
    <name type="scientific">Trichonephila inaurata madagascariensis</name>
    <dbReference type="NCBI Taxonomy" id="2747483"/>
    <lineage>
        <taxon>Eukaryota</taxon>
        <taxon>Metazoa</taxon>
        <taxon>Ecdysozoa</taxon>
        <taxon>Arthropoda</taxon>
        <taxon>Chelicerata</taxon>
        <taxon>Arachnida</taxon>
        <taxon>Araneae</taxon>
        <taxon>Araneomorphae</taxon>
        <taxon>Entelegynae</taxon>
        <taxon>Araneoidea</taxon>
        <taxon>Nephilidae</taxon>
        <taxon>Trichonephila</taxon>
        <taxon>Trichonephila inaurata</taxon>
    </lineage>
</organism>